<feature type="compositionally biased region" description="Basic residues" evidence="1">
    <location>
        <begin position="52"/>
        <end position="67"/>
    </location>
</feature>
<evidence type="ECO:0000256" key="1">
    <source>
        <dbReference type="SAM" id="MobiDB-lite"/>
    </source>
</evidence>
<accession>C1BC75</accession>
<dbReference type="EMBL" id="AP011116">
    <property type="protein sequence ID" value="BAH55930.1"/>
    <property type="molecule type" value="Genomic_DNA"/>
</dbReference>
<reference evidence="2 3" key="1">
    <citation type="submission" date="2009-03" db="EMBL/GenBank/DDBJ databases">
        <title>Comparison of the complete genome sequences of Rhodococcus erythropolis PR4 and Rhodococcus opacus B4.</title>
        <authorList>
            <person name="Takarada H."/>
            <person name="Sekine M."/>
            <person name="Hosoyama A."/>
            <person name="Yamada R."/>
            <person name="Fujisawa T."/>
            <person name="Omata S."/>
            <person name="Shimizu A."/>
            <person name="Tsukatani N."/>
            <person name="Tanikawa S."/>
            <person name="Fujita N."/>
            <person name="Harayama S."/>
        </authorList>
    </citation>
    <scope>NUCLEOTIDE SEQUENCE [LARGE SCALE GENOMIC DNA]</scope>
    <source>
        <strain evidence="2 3">B4</strain>
        <plasmid evidence="2 3">pROB01</plasmid>
    </source>
</reference>
<proteinExistence type="predicted"/>
<geneLocation type="plasmid" evidence="2 3">
    <name>pROB01</name>
</geneLocation>
<evidence type="ECO:0000313" key="2">
    <source>
        <dbReference type="EMBL" id="BAH55930.1"/>
    </source>
</evidence>
<dbReference type="PATRIC" id="fig|632772.20.peg.8181"/>
<dbReference type="HOGENOM" id="CLU_2318269_0_0_11"/>
<sequence>MRNPGLESTEISPGGYLPADPRRLAGTLTSYDLKAVGGFTRVLLHDALTTTRTRHHRHPRGLRRRPGRVPPLGDADVEHQGTRVFGRVVHARMGHHRDG</sequence>
<name>C1BC75_RHOOB</name>
<gene>
    <name evidence="2" type="ordered locus">ROP_pROB01-04310</name>
</gene>
<dbReference type="AlphaFoldDB" id="C1BC75"/>
<keyword evidence="2" id="KW-0614">Plasmid</keyword>
<protein>
    <submittedName>
        <fullName evidence="2">Uncharacterized protein</fullName>
    </submittedName>
</protein>
<feature type="region of interest" description="Disordered" evidence="1">
    <location>
        <begin position="50"/>
        <end position="76"/>
    </location>
</feature>
<feature type="region of interest" description="Disordered" evidence="1">
    <location>
        <begin position="1"/>
        <end position="22"/>
    </location>
</feature>
<dbReference type="Proteomes" id="UP000002212">
    <property type="component" value="Plasmid pROB01"/>
</dbReference>
<evidence type="ECO:0000313" key="3">
    <source>
        <dbReference type="Proteomes" id="UP000002212"/>
    </source>
</evidence>
<organism evidence="2 3">
    <name type="scientific">Rhodococcus opacus (strain B4)</name>
    <dbReference type="NCBI Taxonomy" id="632772"/>
    <lineage>
        <taxon>Bacteria</taxon>
        <taxon>Bacillati</taxon>
        <taxon>Actinomycetota</taxon>
        <taxon>Actinomycetes</taxon>
        <taxon>Mycobacteriales</taxon>
        <taxon>Nocardiaceae</taxon>
        <taxon>Rhodococcus</taxon>
    </lineage>
</organism>
<dbReference type="KEGG" id="rop:ROP_pROB01-04310"/>